<feature type="non-terminal residue" evidence="1">
    <location>
        <position position="1"/>
    </location>
</feature>
<evidence type="ECO:0000313" key="2">
    <source>
        <dbReference type="Proteomes" id="UP000653002"/>
    </source>
</evidence>
<organism evidence="1 2">
    <name type="scientific">Xanthomonas citri pv. citri</name>
    <dbReference type="NCBI Taxonomy" id="611301"/>
    <lineage>
        <taxon>Bacteria</taxon>
        <taxon>Pseudomonadati</taxon>
        <taxon>Pseudomonadota</taxon>
        <taxon>Gammaproteobacteria</taxon>
        <taxon>Lysobacterales</taxon>
        <taxon>Lysobacteraceae</taxon>
        <taxon>Xanthomonas</taxon>
    </lineage>
</organism>
<accession>A0A8I0H8A8</accession>
<dbReference type="AlphaFoldDB" id="A0A8I0H8A8"/>
<dbReference type="EMBL" id="JAABFR010001294">
    <property type="protein sequence ID" value="MBD4337754.1"/>
    <property type="molecule type" value="Genomic_DNA"/>
</dbReference>
<gene>
    <name evidence="1" type="ORF">GUH15_17170</name>
</gene>
<dbReference type="Proteomes" id="UP000653002">
    <property type="component" value="Unassembled WGS sequence"/>
</dbReference>
<comment type="caution">
    <text evidence="1">The sequence shown here is derived from an EMBL/GenBank/DDBJ whole genome shotgun (WGS) entry which is preliminary data.</text>
</comment>
<protein>
    <submittedName>
        <fullName evidence="1">DUF3575 domain-containing protein</fullName>
    </submittedName>
</protein>
<dbReference type="Pfam" id="PF12099">
    <property type="entry name" value="DUF3575"/>
    <property type="match status" value="1"/>
</dbReference>
<name>A0A8I0H8A8_XANCI</name>
<proteinExistence type="predicted"/>
<feature type="non-terminal residue" evidence="1">
    <location>
        <position position="91"/>
    </location>
</feature>
<dbReference type="InterPro" id="IPR021958">
    <property type="entry name" value="DUF3575"/>
</dbReference>
<evidence type="ECO:0000313" key="1">
    <source>
        <dbReference type="EMBL" id="MBD4337754.1"/>
    </source>
</evidence>
<reference evidence="1" key="1">
    <citation type="submission" date="2020-01" db="EMBL/GenBank/DDBJ databases">
        <authorList>
            <person name="Richard D."/>
        </authorList>
    </citation>
    <scope>NUCLEOTIDE SEQUENCE</scope>
    <source>
        <strain evidence="1">JP541</strain>
    </source>
</reference>
<sequence>FGVKTNALHWATAGTLNAGLEAGLGKRTSLELTGDYNPWTLDRDENRKLKFSSVMPEFRYWLCERFNGHFFGLHSGYGEYNISGVRIPFLK</sequence>